<keyword evidence="4" id="KW-0274">FAD</keyword>
<dbReference type="Pfam" id="PF00743">
    <property type="entry name" value="FMO-like"/>
    <property type="match status" value="2"/>
</dbReference>
<dbReference type="GO" id="GO:0050660">
    <property type="term" value="F:flavin adenine dinucleotide binding"/>
    <property type="evidence" value="ECO:0007669"/>
    <property type="project" value="InterPro"/>
</dbReference>
<reference evidence="9" key="3">
    <citation type="submission" date="2025-04" db="UniProtKB">
        <authorList>
            <consortium name="RefSeq"/>
        </authorList>
    </citation>
    <scope>IDENTIFICATION</scope>
    <source>
        <strain evidence="9">CBS 781.70</strain>
    </source>
</reference>
<keyword evidence="5" id="KW-0521">NADP</keyword>
<dbReference type="GO" id="GO:0050661">
    <property type="term" value="F:NADP binding"/>
    <property type="evidence" value="ECO:0007669"/>
    <property type="project" value="InterPro"/>
</dbReference>
<evidence type="ECO:0000256" key="4">
    <source>
        <dbReference type="ARBA" id="ARBA00022827"/>
    </source>
</evidence>
<dbReference type="EMBL" id="ML975169">
    <property type="protein sequence ID" value="KAF1809851.1"/>
    <property type="molecule type" value="Genomic_DNA"/>
</dbReference>
<evidence type="ECO:0000256" key="5">
    <source>
        <dbReference type="ARBA" id="ARBA00022857"/>
    </source>
</evidence>
<dbReference type="InterPro" id="IPR000960">
    <property type="entry name" value="Flavin_mOase"/>
</dbReference>
<evidence type="ECO:0000256" key="1">
    <source>
        <dbReference type="ARBA" id="ARBA00001974"/>
    </source>
</evidence>
<evidence type="ECO:0000256" key="2">
    <source>
        <dbReference type="ARBA" id="ARBA00009183"/>
    </source>
</evidence>
<organism evidence="7">
    <name type="scientific">Eremomyces bilateralis CBS 781.70</name>
    <dbReference type="NCBI Taxonomy" id="1392243"/>
    <lineage>
        <taxon>Eukaryota</taxon>
        <taxon>Fungi</taxon>
        <taxon>Dikarya</taxon>
        <taxon>Ascomycota</taxon>
        <taxon>Pezizomycotina</taxon>
        <taxon>Dothideomycetes</taxon>
        <taxon>Dothideomycetes incertae sedis</taxon>
        <taxon>Eremomycetales</taxon>
        <taxon>Eremomycetaceae</taxon>
        <taxon>Eremomyces</taxon>
    </lineage>
</organism>
<dbReference type="InterPro" id="IPR036188">
    <property type="entry name" value="FAD/NAD-bd_sf"/>
</dbReference>
<comment type="cofactor">
    <cofactor evidence="1">
        <name>FAD</name>
        <dbReference type="ChEBI" id="CHEBI:57692"/>
    </cofactor>
</comment>
<dbReference type="RefSeq" id="XP_033531482.1">
    <property type="nucleotide sequence ID" value="XM_033677175.1"/>
</dbReference>
<dbReference type="SUPFAM" id="SSF51905">
    <property type="entry name" value="FAD/NAD(P)-binding domain"/>
    <property type="match status" value="2"/>
</dbReference>
<reference evidence="7 9" key="1">
    <citation type="submission" date="2020-01" db="EMBL/GenBank/DDBJ databases">
        <authorList>
            <consortium name="DOE Joint Genome Institute"/>
            <person name="Haridas S."/>
            <person name="Albert R."/>
            <person name="Binder M."/>
            <person name="Bloem J."/>
            <person name="Labutti K."/>
            <person name="Salamov A."/>
            <person name="Andreopoulos B."/>
            <person name="Baker S.E."/>
            <person name="Barry K."/>
            <person name="Bills G."/>
            <person name="Bluhm B.H."/>
            <person name="Cannon C."/>
            <person name="Castanera R."/>
            <person name="Culley D.E."/>
            <person name="Daum C."/>
            <person name="Ezra D."/>
            <person name="Gonzalez J.B."/>
            <person name="Henrissat B."/>
            <person name="Kuo A."/>
            <person name="Liang C."/>
            <person name="Lipzen A."/>
            <person name="Lutzoni F."/>
            <person name="Magnuson J."/>
            <person name="Mondo S."/>
            <person name="Nolan M."/>
            <person name="Ohm R."/>
            <person name="Pangilinan J."/>
            <person name="Park H.-J."/>
            <person name="Ramirez L."/>
            <person name="Alfaro M."/>
            <person name="Sun H."/>
            <person name="Tritt A."/>
            <person name="Yoshinaga Y."/>
            <person name="Zwiers L.-H."/>
            <person name="Turgeon B.G."/>
            <person name="Goodwin S.B."/>
            <person name="Spatafora J.W."/>
            <person name="Crous P.W."/>
            <person name="Grigoriev I.V."/>
        </authorList>
    </citation>
    <scope>NUCLEOTIDE SEQUENCE</scope>
    <source>
        <strain evidence="7 9">CBS 781.70</strain>
    </source>
</reference>
<dbReference type="GO" id="GO:0004499">
    <property type="term" value="F:N,N-dimethylaniline monooxygenase activity"/>
    <property type="evidence" value="ECO:0007669"/>
    <property type="project" value="InterPro"/>
</dbReference>
<dbReference type="InterPro" id="IPR050346">
    <property type="entry name" value="FMO-like"/>
</dbReference>
<evidence type="ECO:0000313" key="7">
    <source>
        <dbReference type="EMBL" id="KAF1809851.1"/>
    </source>
</evidence>
<evidence type="ECO:0000313" key="9">
    <source>
        <dbReference type="RefSeq" id="XP_033531482.1"/>
    </source>
</evidence>
<evidence type="ECO:0000256" key="6">
    <source>
        <dbReference type="ARBA" id="ARBA00023002"/>
    </source>
</evidence>
<dbReference type="OrthoDB" id="66881at2759"/>
<dbReference type="PRINTS" id="PR00419">
    <property type="entry name" value="ADXRDTASE"/>
</dbReference>
<dbReference type="InterPro" id="IPR020946">
    <property type="entry name" value="Flavin_mOase-like"/>
</dbReference>
<dbReference type="Proteomes" id="UP000504638">
    <property type="component" value="Unplaced"/>
</dbReference>
<evidence type="ECO:0000256" key="3">
    <source>
        <dbReference type="ARBA" id="ARBA00022630"/>
    </source>
</evidence>
<dbReference type="Gene3D" id="3.50.50.60">
    <property type="entry name" value="FAD/NAD(P)-binding domain"/>
    <property type="match status" value="2"/>
</dbReference>
<sequence>MAIKARSVAVIGAGPAGAIATDALVKEQAFDTIRVFERKAIPGGVWVYTPHLPAKIPSLSDLIAGNGDVPVQIPSQLPAVTPKSEAVNSHQFRFSDTPLHENLHSNIVDPIMSYTRYPFPATVSPDLRKKYGRDSPYRDRELIREWVEDVFVRNGNDKLLELNTTVEKAEKIDDKWVLTLRKEEPGKNWWWQESFDALVVASGHYNVPWLPKIPGLLEYDARFPGRIIHSKHFRNAKGYKGKRVIVVGASVSSSEIIHEILPYAQHPVLGALRGDPIPAFGLIPWTHPHIVVKKQITQFDPESGRIFFEDGSSVDNVDHVIFGTGYTFSLPWIPEVQKTIKGAYRRLPGVYQHTWNIDDPTLTFVGMLGGGFTFRVYEWQAVAVARHLAGRSKPLPPAAEQKEWETKRVAEFIGGKNYYSIAPNYRDYFEFLRNIAGDPVPGTNGIALAPFDDEWLKVWAGMVAPKIQAWEETRKQAEKEEEELWIKAKL</sequence>
<dbReference type="FunFam" id="3.50.50.60:FF:000023">
    <property type="entry name" value="Dimethylaniline monooxygenase [N-oxide-forming]"/>
    <property type="match status" value="1"/>
</dbReference>
<name>A0A6G1FW00_9PEZI</name>
<evidence type="ECO:0000313" key="8">
    <source>
        <dbReference type="Proteomes" id="UP000504638"/>
    </source>
</evidence>
<accession>A0A6G1FW00</accession>
<dbReference type="PANTHER" id="PTHR23023">
    <property type="entry name" value="DIMETHYLANILINE MONOOXYGENASE"/>
    <property type="match status" value="1"/>
</dbReference>
<comment type="similarity">
    <text evidence="2">Belongs to the FMO family.</text>
</comment>
<proteinExistence type="inferred from homology"/>
<dbReference type="PIRSF" id="PIRSF000332">
    <property type="entry name" value="FMO"/>
    <property type="match status" value="1"/>
</dbReference>
<keyword evidence="6" id="KW-0560">Oxidoreductase</keyword>
<gene>
    <name evidence="7 9" type="ORF">P152DRAFT_421830</name>
</gene>
<dbReference type="GeneID" id="54417745"/>
<reference evidence="9" key="2">
    <citation type="submission" date="2020-04" db="EMBL/GenBank/DDBJ databases">
        <authorList>
            <consortium name="NCBI Genome Project"/>
        </authorList>
    </citation>
    <scope>NUCLEOTIDE SEQUENCE</scope>
    <source>
        <strain evidence="9">CBS 781.70</strain>
    </source>
</reference>
<keyword evidence="3" id="KW-0285">Flavoprotein</keyword>
<protein>
    <submittedName>
        <fullName evidence="7 9">Thiol-specific monooxygenase</fullName>
    </submittedName>
</protein>
<keyword evidence="8" id="KW-1185">Reference proteome</keyword>
<dbReference type="AlphaFoldDB" id="A0A6G1FW00"/>
<keyword evidence="7 9" id="KW-0503">Monooxygenase</keyword>